<dbReference type="SMART" id="SM01045">
    <property type="entry name" value="BURP"/>
    <property type="match status" value="1"/>
</dbReference>
<name>A0A5P1FQK2_ASPOF</name>
<proteinExistence type="predicted"/>
<dbReference type="InterPro" id="IPR044816">
    <property type="entry name" value="BURP"/>
</dbReference>
<dbReference type="Gramene" id="ONK80304">
    <property type="protein sequence ID" value="ONK80304"/>
    <property type="gene ID" value="A4U43_C01F16140"/>
</dbReference>
<organism evidence="2 3">
    <name type="scientific">Asparagus officinalis</name>
    <name type="common">Garden asparagus</name>
    <dbReference type="NCBI Taxonomy" id="4686"/>
    <lineage>
        <taxon>Eukaryota</taxon>
        <taxon>Viridiplantae</taxon>
        <taxon>Streptophyta</taxon>
        <taxon>Embryophyta</taxon>
        <taxon>Tracheophyta</taxon>
        <taxon>Spermatophyta</taxon>
        <taxon>Magnoliopsida</taxon>
        <taxon>Liliopsida</taxon>
        <taxon>Asparagales</taxon>
        <taxon>Asparagaceae</taxon>
        <taxon>Asparagoideae</taxon>
        <taxon>Asparagus</taxon>
    </lineage>
</organism>
<feature type="domain" description="BURP" evidence="1">
    <location>
        <begin position="1"/>
        <end position="158"/>
    </location>
</feature>
<dbReference type="OMA" id="CHEVHET"/>
<keyword evidence="3" id="KW-1185">Reference proteome</keyword>
<dbReference type="AlphaFoldDB" id="A0A5P1FQK2"/>
<evidence type="ECO:0000313" key="2">
    <source>
        <dbReference type="EMBL" id="ONK80304.1"/>
    </source>
</evidence>
<gene>
    <name evidence="2" type="ORF">A4U43_C01F16140</name>
</gene>
<evidence type="ECO:0000259" key="1">
    <source>
        <dbReference type="PROSITE" id="PS51277"/>
    </source>
</evidence>
<dbReference type="PROSITE" id="PS51277">
    <property type="entry name" value="BURP"/>
    <property type="match status" value="1"/>
</dbReference>
<sequence>MENTLLECEEPSINGETKHCATSIESMVEFTTTILNTLQHRIHHHNPQHSATSVTIDEKNSPKQKYTIKPTKMLGLNLVVCHAQTYAYVVFYCHMINATEAYQVSMIGEDGAKAEAICHADSGGWNPKHVAFRVLGVKPGSVPVCHFLPQDHVAWSRKK</sequence>
<dbReference type="PANTHER" id="PTHR31236">
    <property type="entry name" value="BURP DOMAIN PROTEIN USPL1-LIKE"/>
    <property type="match status" value="1"/>
</dbReference>
<reference evidence="3" key="1">
    <citation type="journal article" date="2017" name="Nat. Commun.">
        <title>The asparagus genome sheds light on the origin and evolution of a young Y chromosome.</title>
        <authorList>
            <person name="Harkess A."/>
            <person name="Zhou J."/>
            <person name="Xu C."/>
            <person name="Bowers J.E."/>
            <person name="Van der Hulst R."/>
            <person name="Ayyampalayam S."/>
            <person name="Mercati F."/>
            <person name="Riccardi P."/>
            <person name="McKain M.R."/>
            <person name="Kakrana A."/>
            <person name="Tang H."/>
            <person name="Ray J."/>
            <person name="Groenendijk J."/>
            <person name="Arikit S."/>
            <person name="Mathioni S.M."/>
            <person name="Nakano M."/>
            <person name="Shan H."/>
            <person name="Telgmann-Rauber A."/>
            <person name="Kanno A."/>
            <person name="Yue Z."/>
            <person name="Chen H."/>
            <person name="Li W."/>
            <person name="Chen Y."/>
            <person name="Xu X."/>
            <person name="Zhang Y."/>
            <person name="Luo S."/>
            <person name="Chen H."/>
            <person name="Gao J."/>
            <person name="Mao Z."/>
            <person name="Pires J.C."/>
            <person name="Luo M."/>
            <person name="Kudrna D."/>
            <person name="Wing R.A."/>
            <person name="Meyers B.C."/>
            <person name="Yi K."/>
            <person name="Kong H."/>
            <person name="Lavrijsen P."/>
            <person name="Sunseri F."/>
            <person name="Falavigna A."/>
            <person name="Ye Y."/>
            <person name="Leebens-Mack J.H."/>
            <person name="Chen G."/>
        </authorList>
    </citation>
    <scope>NUCLEOTIDE SEQUENCE [LARGE SCALE GENOMIC DNA]</scope>
    <source>
        <strain evidence="3">cv. DH0086</strain>
    </source>
</reference>
<dbReference type="EMBL" id="CM007381">
    <property type="protein sequence ID" value="ONK80304.1"/>
    <property type="molecule type" value="Genomic_DNA"/>
</dbReference>
<dbReference type="InterPro" id="IPR004873">
    <property type="entry name" value="BURP_dom"/>
</dbReference>
<protein>
    <recommendedName>
        <fullName evidence="1">BURP domain-containing protein</fullName>
    </recommendedName>
</protein>
<dbReference type="Pfam" id="PF03181">
    <property type="entry name" value="BURP"/>
    <property type="match status" value="1"/>
</dbReference>
<dbReference type="Proteomes" id="UP000243459">
    <property type="component" value="Chromosome 1"/>
</dbReference>
<evidence type="ECO:0000313" key="3">
    <source>
        <dbReference type="Proteomes" id="UP000243459"/>
    </source>
</evidence>
<accession>A0A5P1FQK2</accession>
<dbReference type="PANTHER" id="PTHR31236:SF2">
    <property type="entry name" value="BURP DOMAIN PROTEIN RD22"/>
    <property type="match status" value="1"/>
</dbReference>